<evidence type="ECO:0000313" key="1">
    <source>
        <dbReference type="EMBL" id="KAG5610010.1"/>
    </source>
</evidence>
<gene>
    <name evidence="1" type="ORF">H5410_021291</name>
</gene>
<sequence>MSISRFQKICVAADHLTLLVEIADQLGDPPFDRFHRRLALSFSIVVFRLLGDIVALRGTARQYIDCSFSPPIWSFPSGLSMLEQKARIRPFWRFAEWVW</sequence>
<dbReference type="EMBL" id="JACXVP010000004">
    <property type="protein sequence ID" value="KAG5610010.1"/>
    <property type="molecule type" value="Genomic_DNA"/>
</dbReference>
<keyword evidence="2" id="KW-1185">Reference proteome</keyword>
<dbReference type="Proteomes" id="UP000824120">
    <property type="component" value="Chromosome 4"/>
</dbReference>
<organism evidence="1 2">
    <name type="scientific">Solanum commersonii</name>
    <name type="common">Commerson's wild potato</name>
    <name type="synonym">Commerson's nightshade</name>
    <dbReference type="NCBI Taxonomy" id="4109"/>
    <lineage>
        <taxon>Eukaryota</taxon>
        <taxon>Viridiplantae</taxon>
        <taxon>Streptophyta</taxon>
        <taxon>Embryophyta</taxon>
        <taxon>Tracheophyta</taxon>
        <taxon>Spermatophyta</taxon>
        <taxon>Magnoliopsida</taxon>
        <taxon>eudicotyledons</taxon>
        <taxon>Gunneridae</taxon>
        <taxon>Pentapetalae</taxon>
        <taxon>asterids</taxon>
        <taxon>lamiids</taxon>
        <taxon>Solanales</taxon>
        <taxon>Solanaceae</taxon>
        <taxon>Solanoideae</taxon>
        <taxon>Solaneae</taxon>
        <taxon>Solanum</taxon>
    </lineage>
</organism>
<evidence type="ECO:0000313" key="2">
    <source>
        <dbReference type="Proteomes" id="UP000824120"/>
    </source>
</evidence>
<reference evidence="1 2" key="1">
    <citation type="submission" date="2020-09" db="EMBL/GenBank/DDBJ databases">
        <title>De no assembly of potato wild relative species, Solanum commersonii.</title>
        <authorList>
            <person name="Cho K."/>
        </authorList>
    </citation>
    <scope>NUCLEOTIDE SEQUENCE [LARGE SCALE GENOMIC DNA]</scope>
    <source>
        <strain evidence="1">LZ3.2</strain>
        <tissue evidence="1">Leaf</tissue>
    </source>
</reference>
<proteinExistence type="predicted"/>
<comment type="caution">
    <text evidence="1">The sequence shown here is derived from an EMBL/GenBank/DDBJ whole genome shotgun (WGS) entry which is preliminary data.</text>
</comment>
<accession>A0A9J5ZBJ6</accession>
<name>A0A9J5ZBJ6_SOLCO</name>
<dbReference type="AlphaFoldDB" id="A0A9J5ZBJ6"/>
<protein>
    <submittedName>
        <fullName evidence="1">Uncharacterized protein</fullName>
    </submittedName>
</protein>